<evidence type="ECO:0000256" key="2">
    <source>
        <dbReference type="SAM" id="MobiDB-lite"/>
    </source>
</evidence>
<dbReference type="PROSITE" id="PS50235">
    <property type="entry name" value="USP_3"/>
    <property type="match status" value="1"/>
</dbReference>
<evidence type="ECO:0000256" key="1">
    <source>
        <dbReference type="RuleBase" id="RU366025"/>
    </source>
</evidence>
<dbReference type="AlphaFoldDB" id="A0A419PQK0"/>
<dbReference type="EC" id="3.4.19.12" evidence="1"/>
<dbReference type="PROSITE" id="PS00973">
    <property type="entry name" value="USP_2"/>
    <property type="match status" value="1"/>
</dbReference>
<dbReference type="InterPro" id="IPR050164">
    <property type="entry name" value="Peptidase_C19"/>
</dbReference>
<dbReference type="OrthoDB" id="2420415at2759"/>
<dbReference type="GO" id="GO:0005634">
    <property type="term" value="C:nucleus"/>
    <property type="evidence" value="ECO:0007669"/>
    <property type="project" value="TreeGrafter"/>
</dbReference>
<keyword evidence="4" id="KW-1185">Reference proteome</keyword>
<evidence type="ECO:0000313" key="3">
    <source>
        <dbReference type="EMBL" id="KAG5446090.1"/>
    </source>
</evidence>
<name>A0A419PQK0_CLOSI</name>
<dbReference type="GO" id="GO:0016579">
    <property type="term" value="P:protein deubiquitination"/>
    <property type="evidence" value="ECO:0007669"/>
    <property type="project" value="InterPro"/>
</dbReference>
<keyword evidence="1" id="KW-0645">Protease</keyword>
<dbReference type="PANTHER" id="PTHR24006">
    <property type="entry name" value="UBIQUITIN CARBOXYL-TERMINAL HYDROLASE"/>
    <property type="match status" value="1"/>
</dbReference>
<dbReference type="PROSITE" id="PS00972">
    <property type="entry name" value="USP_1"/>
    <property type="match status" value="1"/>
</dbReference>
<reference evidence="3 4" key="1">
    <citation type="journal article" date="2018" name="Biotechnol. Adv.">
        <title>Improved genomic resources and new bioinformatic workflow for the carcinogenic parasite Clonorchis sinensis: Biotechnological implications.</title>
        <authorList>
            <person name="Wang D."/>
            <person name="Korhonen P.K."/>
            <person name="Gasser R.B."/>
            <person name="Young N.D."/>
        </authorList>
    </citation>
    <scope>NUCLEOTIDE SEQUENCE [LARGE SCALE GENOMIC DNA]</scope>
    <source>
        <strain evidence="3">Cs-k2</strain>
    </source>
</reference>
<dbReference type="GO" id="GO:0006508">
    <property type="term" value="P:proteolysis"/>
    <property type="evidence" value="ECO:0007669"/>
    <property type="project" value="UniProtKB-KW"/>
</dbReference>
<dbReference type="Gene3D" id="3.90.70.10">
    <property type="entry name" value="Cysteine proteinases"/>
    <property type="match status" value="1"/>
</dbReference>
<dbReference type="SUPFAM" id="SSF54001">
    <property type="entry name" value="Cysteine proteinases"/>
    <property type="match status" value="1"/>
</dbReference>
<feature type="region of interest" description="Disordered" evidence="2">
    <location>
        <begin position="725"/>
        <end position="748"/>
    </location>
</feature>
<comment type="caution">
    <text evidence="3">The sequence shown here is derived from an EMBL/GenBank/DDBJ whole genome shotgun (WGS) entry which is preliminary data.</text>
</comment>
<comment type="similarity">
    <text evidence="1">Belongs to the peptidase C19 family.</text>
</comment>
<keyword evidence="1 3" id="KW-0378">Hydrolase</keyword>
<proteinExistence type="inferred from homology"/>
<accession>A0A419PQK0</accession>
<dbReference type="Pfam" id="PF00443">
    <property type="entry name" value="UCH"/>
    <property type="match status" value="1"/>
</dbReference>
<gene>
    <name evidence="3" type="ORF">CSKR_103833</name>
</gene>
<dbReference type="InterPro" id="IPR018200">
    <property type="entry name" value="USP_CS"/>
</dbReference>
<comment type="catalytic activity">
    <reaction evidence="1">
        <text>Thiol-dependent hydrolysis of ester, thioester, amide, peptide and isopeptide bonds formed by the C-terminal Gly of ubiquitin (a 76-residue protein attached to proteins as an intracellular targeting signal).</text>
        <dbReference type="EC" id="3.4.19.12"/>
    </reaction>
</comment>
<dbReference type="InParanoid" id="A0A419PQK0"/>
<dbReference type="Proteomes" id="UP000286415">
    <property type="component" value="Unassembled WGS sequence"/>
</dbReference>
<evidence type="ECO:0000313" key="4">
    <source>
        <dbReference type="Proteomes" id="UP000286415"/>
    </source>
</evidence>
<dbReference type="EMBL" id="NIRI02000056">
    <property type="protein sequence ID" value="KAG5446090.1"/>
    <property type="molecule type" value="Genomic_DNA"/>
</dbReference>
<keyword evidence="1" id="KW-0833">Ubl conjugation pathway</keyword>
<dbReference type="CDD" id="cd02257">
    <property type="entry name" value="Peptidase_C19"/>
    <property type="match status" value="1"/>
</dbReference>
<dbReference type="InterPro" id="IPR038765">
    <property type="entry name" value="Papain-like_cys_pep_sf"/>
</dbReference>
<feature type="compositionally biased region" description="Polar residues" evidence="2">
    <location>
        <begin position="728"/>
        <end position="744"/>
    </location>
</feature>
<sequence length="993" mass="111164">MDKVLECVITSDLPPSTKLVVFHNCLTHLNGVDCVDDYVDLAYVCLLYSSKTGTSLDETSRCAVQRICDYLLVRLSDSSFNSIFMNISDKVSSLGETSTEALQHLELLRYLQNIERTSRLSYLLEMLDHGEDDTTPCFTSILRICAKLENLCSKSDLVQRLKHHFSFLVSDEFSTSLDSVKLLVTELVRLLSVLSTDEQAVDRPEFQSSLHLAFYMANHILRLVVRADKQFMGREFCGQFDTSATSHLHSLMDAYLVSAVTTDTCFFPLAALLFCLDPPSNGLDGSAPTLRALIQSVTDAHIDSTDECFALLRRLTMWLLWPDAEGFRSPIDKWIIGFVCEIFKRLFHSGGASANSKNSILWSHFMVDQLRFVIRLVSRQTLPRMSTFHTLTFLLLAGNPDSQADPRYSVIKDELLPLLPQIQQRCREGVFRSDEAETFFSRMSQVTQLLSFSLYNNTPGANGLTQPSDPLDNWDTIGGGRWSVQTMRARLKVYQWSTLARWGSMAGINLRRCWSRWDESPVEDNYDEFPGKKSVSSTVNQRRVLNQSGLRNIGNTCYANAALQLLYHCSDFRLAVLEAVRPKSCSQPARPCSAPGPPCSSFVAVPELSKLYVNKDLAATSTTGGLLRSQLFALFCALSTHQGQTVRDPGAVLTLSKPAHFVIGEQQDAVEYLNHLLDRLHEEELEATDPSLLKSKHQQLDDSQICLSADRTRCVVNPSLPCHRSIRRTNSSPDLGTESQPTQIAGSAPTDTAAAAGQHMSLVRQLFGGQLVRHTSCTECAHVSSTCDEYFSCLYLPVTSSEDLSFDEEQKPSNSVFQVESGSRVSNTDLDLTSLIQAHFTRTEYVSTQNECESCGKVTKRARRLSLRKLASHVLICLNIFTFCRVKQTSSKILRPISIPERLSVTLSDHTASENGYFCDEKQGSRSLTTRSYALQGMILHHGLSISCGHYTCVARVGMQWIWFDDDIAQYTSLEQVYAQPMTTPYLLLYSQT</sequence>
<dbReference type="STRING" id="79923.A0A419PQK0"/>
<dbReference type="GO" id="GO:0005829">
    <property type="term" value="C:cytosol"/>
    <property type="evidence" value="ECO:0007669"/>
    <property type="project" value="TreeGrafter"/>
</dbReference>
<dbReference type="InterPro" id="IPR028889">
    <property type="entry name" value="USP"/>
</dbReference>
<protein>
    <recommendedName>
        <fullName evidence="1">Ubiquitin carboxyl-terminal hydrolase</fullName>
        <ecNumber evidence="1">3.4.19.12</ecNumber>
    </recommendedName>
</protein>
<reference evidence="3 4" key="2">
    <citation type="journal article" date="2021" name="Genomics">
        <title>High-quality reference genome for Clonorchis sinensis.</title>
        <authorList>
            <person name="Young N.D."/>
            <person name="Stroehlein A.J."/>
            <person name="Kinkar L."/>
            <person name="Wang T."/>
            <person name="Sohn W.M."/>
            <person name="Chang B.C.H."/>
            <person name="Kaur P."/>
            <person name="Weisz D."/>
            <person name="Dudchenko O."/>
            <person name="Aiden E.L."/>
            <person name="Korhonen P.K."/>
            <person name="Gasser R.B."/>
        </authorList>
    </citation>
    <scope>NUCLEOTIDE SEQUENCE [LARGE SCALE GENOMIC DNA]</scope>
    <source>
        <strain evidence="3">Cs-k2</strain>
    </source>
</reference>
<organism evidence="3 4">
    <name type="scientific">Clonorchis sinensis</name>
    <name type="common">Chinese liver fluke</name>
    <dbReference type="NCBI Taxonomy" id="79923"/>
    <lineage>
        <taxon>Eukaryota</taxon>
        <taxon>Metazoa</taxon>
        <taxon>Spiralia</taxon>
        <taxon>Lophotrochozoa</taxon>
        <taxon>Platyhelminthes</taxon>
        <taxon>Trematoda</taxon>
        <taxon>Digenea</taxon>
        <taxon>Opisthorchiida</taxon>
        <taxon>Opisthorchiata</taxon>
        <taxon>Opisthorchiidae</taxon>
        <taxon>Clonorchis</taxon>
    </lineage>
</organism>
<dbReference type="InterPro" id="IPR001394">
    <property type="entry name" value="Peptidase_C19_UCH"/>
</dbReference>
<dbReference type="GO" id="GO:0004843">
    <property type="term" value="F:cysteine-type deubiquitinase activity"/>
    <property type="evidence" value="ECO:0007669"/>
    <property type="project" value="UniProtKB-UniRule"/>
</dbReference>
<keyword evidence="1" id="KW-0788">Thiol protease</keyword>